<comment type="caution">
    <text evidence="2">The sequence shown here is derived from an EMBL/GenBank/DDBJ whole genome shotgun (WGS) entry which is preliminary data.</text>
</comment>
<keyword evidence="1" id="KW-0472">Membrane</keyword>
<dbReference type="EMBL" id="JACEOR010000193">
    <property type="protein sequence ID" value="MBA4504764.1"/>
    <property type="molecule type" value="Genomic_DNA"/>
</dbReference>
<accession>A0A838WSP9</accession>
<gene>
    <name evidence="2" type="ORF">H0H28_05380</name>
</gene>
<evidence type="ECO:0000313" key="2">
    <source>
        <dbReference type="EMBL" id="MBA4504764.1"/>
    </source>
</evidence>
<reference evidence="2 3" key="1">
    <citation type="submission" date="2020-07" db="EMBL/GenBank/DDBJ databases">
        <authorList>
            <person name="Khare M."/>
        </authorList>
    </citation>
    <scope>NUCLEOTIDE SEQUENCE [LARGE SCALE GENOMIC DNA]</scope>
    <source>
        <strain evidence="2 3">P8776</strain>
    </source>
</reference>
<keyword evidence="3" id="KW-1185">Reference proteome</keyword>
<feature type="transmembrane region" description="Helical" evidence="1">
    <location>
        <begin position="123"/>
        <end position="146"/>
    </location>
</feature>
<name>A0A838WSP9_9CORY</name>
<proteinExistence type="predicted"/>
<evidence type="ECO:0008006" key="4">
    <source>
        <dbReference type="Google" id="ProtNLM"/>
    </source>
</evidence>
<evidence type="ECO:0000256" key="1">
    <source>
        <dbReference type="SAM" id="Phobius"/>
    </source>
</evidence>
<keyword evidence="1" id="KW-0812">Transmembrane</keyword>
<evidence type="ECO:0000313" key="3">
    <source>
        <dbReference type="Proteomes" id="UP000580709"/>
    </source>
</evidence>
<dbReference type="Proteomes" id="UP000580709">
    <property type="component" value="Unassembled WGS sequence"/>
</dbReference>
<dbReference type="RefSeq" id="WP_181729670.1">
    <property type="nucleotide sequence ID" value="NZ_JACEOR010000193.1"/>
</dbReference>
<feature type="transmembrane region" description="Helical" evidence="1">
    <location>
        <begin position="50"/>
        <end position="71"/>
    </location>
</feature>
<organism evidence="2 3">
    <name type="scientific">Corynebacterium sanguinis</name>
    <dbReference type="NCBI Taxonomy" id="2594913"/>
    <lineage>
        <taxon>Bacteria</taxon>
        <taxon>Bacillati</taxon>
        <taxon>Actinomycetota</taxon>
        <taxon>Actinomycetes</taxon>
        <taxon>Mycobacteriales</taxon>
        <taxon>Corynebacteriaceae</taxon>
        <taxon>Corynebacterium</taxon>
    </lineage>
</organism>
<dbReference type="AlphaFoldDB" id="A0A838WSP9"/>
<sequence length="220" mass="23417">MAQRDDDELIELKPVPVVWIAAQLGVIVLAAVVLITLWDTIPDPEPANAVAGRFAAALPLALLTPAVFLLIHHQAKHTHESPPRRSVAEVNHARALTNEMLPLVGKLMVALTALLYGGMTADLLGASVSTPAIIALILLVIVAFVIGTRAAYRRAVDAAGTSDRHVYAGMFYFNRDDERMIVDHAMGATLNFARPSAWALIAALLTPALIIGIGVALGNE</sequence>
<keyword evidence="1" id="KW-1133">Transmembrane helix</keyword>
<protein>
    <recommendedName>
        <fullName evidence="4">DUF1648 domain-containing protein</fullName>
    </recommendedName>
</protein>
<feature type="transmembrane region" description="Helical" evidence="1">
    <location>
        <begin position="17"/>
        <end position="38"/>
    </location>
</feature>
<feature type="transmembrane region" description="Helical" evidence="1">
    <location>
        <begin position="197"/>
        <end position="217"/>
    </location>
</feature>